<accession>A0A401JET3</accession>
<evidence type="ECO:0000313" key="3">
    <source>
        <dbReference type="Proteomes" id="UP000286806"/>
    </source>
</evidence>
<dbReference type="GO" id="GO:0003700">
    <property type="term" value="F:DNA-binding transcription factor activity"/>
    <property type="evidence" value="ECO:0007669"/>
    <property type="project" value="TreeGrafter"/>
</dbReference>
<gene>
    <name evidence="2" type="ORF">SFMTTN_1926</name>
</gene>
<dbReference type="RefSeq" id="WP_124704914.1">
    <property type="nucleotide sequence ID" value="NZ_BGOW01000016.1"/>
</dbReference>
<dbReference type="SMART" id="SM00100">
    <property type="entry name" value="cNMP"/>
    <property type="match status" value="1"/>
</dbReference>
<dbReference type="InterPro" id="IPR014710">
    <property type="entry name" value="RmlC-like_jellyroll"/>
</dbReference>
<dbReference type="PANTHER" id="PTHR24567">
    <property type="entry name" value="CRP FAMILY TRANSCRIPTIONAL REGULATORY PROTEIN"/>
    <property type="match status" value="1"/>
</dbReference>
<dbReference type="InterPro" id="IPR018488">
    <property type="entry name" value="cNMP-bd_CS"/>
</dbReference>
<dbReference type="PROSITE" id="PS50042">
    <property type="entry name" value="CNMP_BINDING_3"/>
    <property type="match status" value="1"/>
</dbReference>
<dbReference type="InterPro" id="IPR018490">
    <property type="entry name" value="cNMP-bd_dom_sf"/>
</dbReference>
<feature type="domain" description="Cyclic nucleotide-binding" evidence="1">
    <location>
        <begin position="1"/>
        <end position="89"/>
    </location>
</feature>
<dbReference type="Gene3D" id="2.60.120.10">
    <property type="entry name" value="Jelly Rolls"/>
    <property type="match status" value="1"/>
</dbReference>
<dbReference type="PANTHER" id="PTHR24567:SF74">
    <property type="entry name" value="HTH-TYPE TRANSCRIPTIONAL REGULATOR ARCR"/>
    <property type="match status" value="1"/>
</dbReference>
<dbReference type="GO" id="GO:0005829">
    <property type="term" value="C:cytosol"/>
    <property type="evidence" value="ECO:0007669"/>
    <property type="project" value="TreeGrafter"/>
</dbReference>
<dbReference type="PROSITE" id="PS00889">
    <property type="entry name" value="CNMP_BINDING_2"/>
    <property type="match status" value="1"/>
</dbReference>
<dbReference type="AlphaFoldDB" id="A0A401JET3"/>
<organism evidence="2 3">
    <name type="scientific">Sulfuriferula multivorans</name>
    <dbReference type="NCBI Taxonomy" id="1559896"/>
    <lineage>
        <taxon>Bacteria</taxon>
        <taxon>Pseudomonadati</taxon>
        <taxon>Pseudomonadota</taxon>
        <taxon>Betaproteobacteria</taxon>
        <taxon>Nitrosomonadales</taxon>
        <taxon>Sulfuricellaceae</taxon>
        <taxon>Sulfuriferula</taxon>
    </lineage>
</organism>
<dbReference type="InterPro" id="IPR050397">
    <property type="entry name" value="Env_Response_Regulators"/>
</dbReference>
<dbReference type="CDD" id="cd00038">
    <property type="entry name" value="CAP_ED"/>
    <property type="match status" value="1"/>
</dbReference>
<dbReference type="Proteomes" id="UP000286806">
    <property type="component" value="Unassembled WGS sequence"/>
</dbReference>
<dbReference type="SUPFAM" id="SSF51206">
    <property type="entry name" value="cAMP-binding domain-like"/>
    <property type="match status" value="1"/>
</dbReference>
<protein>
    <submittedName>
        <fullName evidence="2">cAMP-binding protein</fullName>
    </submittedName>
</protein>
<proteinExistence type="predicted"/>
<dbReference type="OrthoDB" id="6881322at2"/>
<sequence length="151" mass="16675">MNLLDLFSRSDDVQEFAPGTSIFEQGAPGNVMYVVLSGEAEVRVNGRLIDAVRPGELLGEMALIDVHQRSATAVAKTHCRLAPVDEKRFLFMVQQTPFFSLHVMRVLAERLRRMNAHLAANLHKESPVEIGTNARASQGNLAHPTDNLLAM</sequence>
<evidence type="ECO:0000313" key="2">
    <source>
        <dbReference type="EMBL" id="GBL46114.1"/>
    </source>
</evidence>
<dbReference type="Pfam" id="PF00027">
    <property type="entry name" value="cNMP_binding"/>
    <property type="match status" value="1"/>
</dbReference>
<dbReference type="EMBL" id="BGOW01000016">
    <property type="protein sequence ID" value="GBL46114.1"/>
    <property type="molecule type" value="Genomic_DNA"/>
</dbReference>
<reference evidence="2 3" key="1">
    <citation type="journal article" date="2019" name="Front. Microbiol.">
        <title>Genomes of Neutrophilic Sulfur-Oxidizing Chemolithoautotrophs Representing 9 Proteobacterial Species From 8 Genera.</title>
        <authorList>
            <person name="Watanabe T."/>
            <person name="Kojima H."/>
            <person name="Umezawa K."/>
            <person name="Hori C."/>
            <person name="Takasuka T.E."/>
            <person name="Kato Y."/>
            <person name="Fukui M."/>
        </authorList>
    </citation>
    <scope>NUCLEOTIDE SEQUENCE [LARGE SCALE GENOMIC DNA]</scope>
    <source>
        <strain evidence="2 3">TTN</strain>
    </source>
</reference>
<comment type="caution">
    <text evidence="2">The sequence shown here is derived from an EMBL/GenBank/DDBJ whole genome shotgun (WGS) entry which is preliminary data.</text>
</comment>
<name>A0A401JET3_9PROT</name>
<dbReference type="PRINTS" id="PR00103">
    <property type="entry name" value="CAMPKINASE"/>
</dbReference>
<dbReference type="InterPro" id="IPR000595">
    <property type="entry name" value="cNMP-bd_dom"/>
</dbReference>
<keyword evidence="3" id="KW-1185">Reference proteome</keyword>
<evidence type="ECO:0000259" key="1">
    <source>
        <dbReference type="PROSITE" id="PS50042"/>
    </source>
</evidence>